<reference evidence="10" key="1">
    <citation type="submission" date="2020-11" db="EMBL/GenBank/DDBJ databases">
        <title>Halonatronomonas betainensis gen. nov., sp. nov. a novel haloalkaliphilic representative of the family Halanaerobiacae capable of betaine degradation.</title>
        <authorList>
            <person name="Boltyanskaya Y."/>
            <person name="Kevbrin V."/>
            <person name="Detkova E."/>
            <person name="Grouzdev D.S."/>
            <person name="Koziaeva V."/>
            <person name="Zhilina T."/>
        </authorList>
    </citation>
    <scope>NUCLEOTIDE SEQUENCE</scope>
    <source>
        <strain evidence="10">Z-7014</strain>
    </source>
</reference>
<comment type="similarity">
    <text evidence="3">Belongs to the peptidase S51 family.</text>
</comment>
<dbReference type="EC" id="3.4.15.6" evidence="4"/>
<dbReference type="EMBL" id="JADPIE010000005">
    <property type="protein sequence ID" value="MBF8437285.1"/>
    <property type="molecule type" value="Genomic_DNA"/>
</dbReference>
<dbReference type="AlphaFoldDB" id="A0A931AVK4"/>
<keyword evidence="11" id="KW-1185">Reference proteome</keyword>
<dbReference type="GO" id="GO:0006508">
    <property type="term" value="P:proteolysis"/>
    <property type="evidence" value="ECO:0007669"/>
    <property type="project" value="UniProtKB-KW"/>
</dbReference>
<evidence type="ECO:0000256" key="1">
    <source>
        <dbReference type="ARBA" id="ARBA00001092"/>
    </source>
</evidence>
<name>A0A931AVK4_9FIRM</name>
<evidence type="ECO:0000256" key="9">
    <source>
        <dbReference type="PIRSR" id="PIRSR032067-1"/>
    </source>
</evidence>
<evidence type="ECO:0000256" key="2">
    <source>
        <dbReference type="ARBA" id="ARBA00002039"/>
    </source>
</evidence>
<dbReference type="PANTHER" id="PTHR36175:SF1">
    <property type="entry name" value="CYANOPHYCINASE"/>
    <property type="match status" value="1"/>
</dbReference>
<evidence type="ECO:0000256" key="8">
    <source>
        <dbReference type="ARBA" id="ARBA00022825"/>
    </source>
</evidence>
<evidence type="ECO:0000313" key="11">
    <source>
        <dbReference type="Proteomes" id="UP000621436"/>
    </source>
</evidence>
<dbReference type="GO" id="GO:0008241">
    <property type="term" value="F:peptidyl-dipeptidase activity"/>
    <property type="evidence" value="ECO:0007669"/>
    <property type="project" value="UniProtKB-EC"/>
</dbReference>
<dbReference type="GO" id="GO:0004180">
    <property type="term" value="F:carboxypeptidase activity"/>
    <property type="evidence" value="ECO:0007669"/>
    <property type="project" value="UniProtKB-KW"/>
</dbReference>
<comment type="caution">
    <text evidence="10">The sequence shown here is derived from an EMBL/GenBank/DDBJ whole genome shotgun (WGS) entry which is preliminary data.</text>
</comment>
<dbReference type="RefSeq" id="WP_270454255.1">
    <property type="nucleotide sequence ID" value="NZ_JADPIE010000005.1"/>
</dbReference>
<dbReference type="PANTHER" id="PTHR36175">
    <property type="entry name" value="CYANOPHYCINASE"/>
    <property type="match status" value="1"/>
</dbReference>
<sequence>MIILNNMLLKNNEYLPKGLLVAIGGREDKEDDLEILSTLVSLVNTDVPKIEVITTATNFPQETGEEYIAAFSQEEEISVGILNIDSRETASRPEFLDRIKTADIIFFTGGDQLRITSILAGSPIIEEIKRRYLEEFCIIAGTSAGAAAMSRTMIYGGDSSDAHQKGTVNLGDGLGLIDNVILDTHFVERGRFSRLMQVLSINPTNLGIGLGEDAGIIIEKGHIIKAIGTGVIVIFDGQDLKYSNVANIRYDEAIGMENMIVHTISNGYGYDLSARKYLHPGDLS</sequence>
<comment type="catalytic activity">
    <reaction evidence="1">
        <text>[L-4-(L-arginin-2-N-yl)aspartate](n) + H2O = [L-4-(L-arginin-2-N-yl)aspartate](n-1) + L-4-(L-arginin-2-N-yl)aspartate</text>
        <dbReference type="Rhea" id="RHEA:12845"/>
        <dbReference type="Rhea" id="RHEA-COMP:13728"/>
        <dbReference type="Rhea" id="RHEA-COMP:13734"/>
        <dbReference type="ChEBI" id="CHEBI:15377"/>
        <dbReference type="ChEBI" id="CHEBI:137986"/>
        <dbReference type="ChEBI" id="CHEBI:137991"/>
        <dbReference type="EC" id="3.4.15.6"/>
    </reaction>
</comment>
<feature type="active site" description="Charge relay system" evidence="9">
    <location>
        <position position="143"/>
    </location>
</feature>
<accession>A0A931AVK4</accession>
<feature type="active site" description="Charge relay system" evidence="9">
    <location>
        <position position="185"/>
    </location>
</feature>
<dbReference type="Proteomes" id="UP000621436">
    <property type="component" value="Unassembled WGS sequence"/>
</dbReference>
<evidence type="ECO:0000256" key="7">
    <source>
        <dbReference type="ARBA" id="ARBA00022801"/>
    </source>
</evidence>
<dbReference type="InterPro" id="IPR011811">
    <property type="entry name" value="Peptidase_S51_cyanophycinase"/>
</dbReference>
<comment type="function">
    <text evidence="2">Exopeptidase that catalyzes the hydrolytic cleavage of multi-L-arginyl-poly-L-aspartic acid (cyanophycin; a water-insoluble reserve polymer) into aspartate-arginine dipeptides.</text>
</comment>
<gene>
    <name evidence="10" type="ORF">I0Q91_09360</name>
</gene>
<dbReference type="NCBIfam" id="TIGR02069">
    <property type="entry name" value="cyanophycinase"/>
    <property type="match status" value="1"/>
</dbReference>
<keyword evidence="8" id="KW-0720">Serine protease</keyword>
<dbReference type="InterPro" id="IPR029062">
    <property type="entry name" value="Class_I_gatase-like"/>
</dbReference>
<dbReference type="PIRSF" id="PIRSF032067">
    <property type="entry name" value="Cyanophycinase"/>
    <property type="match status" value="1"/>
</dbReference>
<feature type="active site" description="Charge relay system" evidence="9">
    <location>
        <position position="212"/>
    </location>
</feature>
<proteinExistence type="inferred from homology"/>
<evidence type="ECO:0000256" key="6">
    <source>
        <dbReference type="ARBA" id="ARBA00022670"/>
    </source>
</evidence>
<dbReference type="Pfam" id="PF03575">
    <property type="entry name" value="Peptidase_S51"/>
    <property type="match status" value="1"/>
</dbReference>
<evidence type="ECO:0000256" key="3">
    <source>
        <dbReference type="ARBA" id="ARBA00006534"/>
    </source>
</evidence>
<organism evidence="10 11">
    <name type="scientific">Halonatronomonas betaini</name>
    <dbReference type="NCBI Taxonomy" id="2778430"/>
    <lineage>
        <taxon>Bacteria</taxon>
        <taxon>Bacillati</taxon>
        <taxon>Bacillota</taxon>
        <taxon>Clostridia</taxon>
        <taxon>Halanaerobiales</taxon>
        <taxon>Halarsenatibacteraceae</taxon>
        <taxon>Halonatronomonas</taxon>
    </lineage>
</organism>
<dbReference type="Gene3D" id="3.40.50.880">
    <property type="match status" value="1"/>
</dbReference>
<keyword evidence="6" id="KW-0645">Protease</keyword>
<evidence type="ECO:0000256" key="4">
    <source>
        <dbReference type="ARBA" id="ARBA00013115"/>
    </source>
</evidence>
<dbReference type="CDD" id="cd03145">
    <property type="entry name" value="GAT1_cyanophycinase"/>
    <property type="match status" value="1"/>
</dbReference>
<keyword evidence="7 10" id="KW-0378">Hydrolase</keyword>
<keyword evidence="10" id="KW-0121">Carboxypeptidase</keyword>
<dbReference type="GO" id="GO:0008236">
    <property type="term" value="F:serine-type peptidase activity"/>
    <property type="evidence" value="ECO:0007669"/>
    <property type="project" value="UniProtKB-KW"/>
</dbReference>
<evidence type="ECO:0000313" key="10">
    <source>
        <dbReference type="EMBL" id="MBF8437285.1"/>
    </source>
</evidence>
<dbReference type="SUPFAM" id="SSF52317">
    <property type="entry name" value="Class I glutamine amidotransferase-like"/>
    <property type="match status" value="1"/>
</dbReference>
<evidence type="ECO:0000256" key="5">
    <source>
        <dbReference type="ARBA" id="ARBA00015719"/>
    </source>
</evidence>
<protein>
    <recommendedName>
        <fullName evidence="5">Cyanophycinase</fullName>
        <ecNumber evidence="4">3.4.15.6</ecNumber>
    </recommendedName>
</protein>
<dbReference type="InterPro" id="IPR005320">
    <property type="entry name" value="Peptidase_S51"/>
</dbReference>